<dbReference type="InterPro" id="IPR012334">
    <property type="entry name" value="Pectin_lyas_fold"/>
</dbReference>
<dbReference type="PANTHER" id="PTHR10666">
    <property type="entry name" value="UBIQUITIN"/>
    <property type="match status" value="1"/>
</dbReference>
<dbReference type="AlphaFoldDB" id="A0A419S9Z9"/>
<dbReference type="InterPro" id="IPR019956">
    <property type="entry name" value="Ubiquitin_dom"/>
</dbReference>
<organism evidence="2 3">
    <name type="scientific">Pelobium manganitolerans</name>
    <dbReference type="NCBI Taxonomy" id="1842495"/>
    <lineage>
        <taxon>Bacteria</taxon>
        <taxon>Pseudomonadati</taxon>
        <taxon>Bacteroidota</taxon>
        <taxon>Sphingobacteriia</taxon>
        <taxon>Sphingobacteriales</taxon>
        <taxon>Sphingobacteriaceae</taxon>
        <taxon>Pelobium</taxon>
    </lineage>
</organism>
<dbReference type="Pfam" id="PF00240">
    <property type="entry name" value="ubiquitin"/>
    <property type="match status" value="1"/>
</dbReference>
<evidence type="ECO:0000313" key="3">
    <source>
        <dbReference type="Proteomes" id="UP000283433"/>
    </source>
</evidence>
<comment type="caution">
    <text evidence="2">The sequence shown here is derived from an EMBL/GenBank/DDBJ whole genome shotgun (WGS) entry which is preliminary data.</text>
</comment>
<dbReference type="NCBIfam" id="TIGR04183">
    <property type="entry name" value="Por_Secre_tail"/>
    <property type="match status" value="1"/>
</dbReference>
<dbReference type="InterPro" id="IPR019954">
    <property type="entry name" value="Ubiquitin_CS"/>
</dbReference>
<dbReference type="InterPro" id="IPR011050">
    <property type="entry name" value="Pectin_lyase_fold/virulence"/>
</dbReference>
<dbReference type="InterPro" id="IPR000626">
    <property type="entry name" value="Ubiquitin-like_dom"/>
</dbReference>
<dbReference type="Gene3D" id="2.160.20.10">
    <property type="entry name" value="Single-stranded right-handed beta-helix, Pectin lyase-like"/>
    <property type="match status" value="1"/>
</dbReference>
<dbReference type="SMART" id="SM00213">
    <property type="entry name" value="UBQ"/>
    <property type="match status" value="1"/>
</dbReference>
<sequence length="677" mass="71851">MKNLLKKTQGTFFALTLLFALILPASVCAMQIFVKTLTGKTIALEAEGSDSIQQVKQKLQDKEGIPPENQRLIFAGKLLEDGRTLADYNIQKESTLHLVLPNSIFYVKPIASGTGNGFSWENASSDLQAMIDLAGNTQQIWVAGGTYTPKSIPSDINYSIGGARNACFLLKNDAKIYGGFAGTESNLSERDLTNTANASILDGNVEIDGEATNAYHVVVAAGNSNAAVLNGFTIQNGIALASLETNPDDFPTLGTDKILPYSGGGLYLANSAISLQNLTIQHNHVNSEGAAIAIVPSASAIPESPNLSNEFVNLIIADNESFVGTAGIYAKKTDLVINNALFLNNLAGNNTVLSANDGSNVTVVNLTATQNEADGSGSTSILSADQSSLKIYNSVITNNTYTDNPISAISSSLEIKNSLVFGIVANAGDGILDPNTNPKFADPAAGDYQLQDDSPLINKGNNTYLLANANKDLAGNNRVIGGVVDIGAYENLAATLPVKLISFKALKKNNSVALIWTSASEKDAKHYILSVSADGVNFMEVGKVPARGNLEEVSSYSFNDNSPANGINYYRLSLSDFDGKTEALATAPVNFKIDASQKIVVYPNPVADVVNIAIPGFNGNNLSASLVDLSGKTVREEKLPKQSDGTWRFDIGNHQKGIYLLVLNQGDFLETFKISVK</sequence>
<feature type="domain" description="Ubiquitin-like" evidence="1">
    <location>
        <begin position="30"/>
        <end position="100"/>
    </location>
</feature>
<dbReference type="Pfam" id="PF18962">
    <property type="entry name" value="Por_Secre_tail"/>
    <property type="match status" value="1"/>
</dbReference>
<name>A0A419S9Z9_9SPHI</name>
<dbReference type="Proteomes" id="UP000283433">
    <property type="component" value="Unassembled WGS sequence"/>
</dbReference>
<proteinExistence type="predicted"/>
<dbReference type="SUPFAM" id="SSF51126">
    <property type="entry name" value="Pectin lyase-like"/>
    <property type="match status" value="1"/>
</dbReference>
<dbReference type="PRINTS" id="PR00348">
    <property type="entry name" value="UBIQUITIN"/>
</dbReference>
<evidence type="ECO:0000259" key="1">
    <source>
        <dbReference type="PROSITE" id="PS50053"/>
    </source>
</evidence>
<dbReference type="InterPro" id="IPR059226">
    <property type="entry name" value="Choice_anch_Q_dom"/>
</dbReference>
<keyword evidence="3" id="KW-1185">Reference proteome</keyword>
<dbReference type="InterPro" id="IPR029071">
    <property type="entry name" value="Ubiquitin-like_domsf"/>
</dbReference>
<dbReference type="EMBL" id="MBTA01000003">
    <property type="protein sequence ID" value="RKD19027.1"/>
    <property type="molecule type" value="Genomic_DNA"/>
</dbReference>
<dbReference type="CDD" id="cd01803">
    <property type="entry name" value="Ubl_ubiquitin"/>
    <property type="match status" value="1"/>
</dbReference>
<dbReference type="RefSeq" id="WP_120180674.1">
    <property type="nucleotide sequence ID" value="NZ_MBTA01000003.1"/>
</dbReference>
<gene>
    <name evidence="2" type="ORF">BCY91_14220</name>
</gene>
<accession>A0A419S9Z9</accession>
<dbReference type="FunFam" id="3.10.20.90:FF:000006">
    <property type="entry name" value="Polyubiquitin 10"/>
    <property type="match status" value="1"/>
</dbReference>
<dbReference type="Gene3D" id="3.10.20.90">
    <property type="entry name" value="Phosphatidylinositol 3-kinase Catalytic Subunit, Chain A, domain 1"/>
    <property type="match status" value="1"/>
</dbReference>
<dbReference type="NCBIfam" id="NF041518">
    <property type="entry name" value="choice_anch_Q"/>
    <property type="match status" value="1"/>
</dbReference>
<dbReference type="InterPro" id="IPR050158">
    <property type="entry name" value="Ubiquitin_ubiquitin-like"/>
</dbReference>
<dbReference type="PROSITE" id="PS50053">
    <property type="entry name" value="UBIQUITIN_2"/>
    <property type="match status" value="1"/>
</dbReference>
<dbReference type="PROSITE" id="PS00299">
    <property type="entry name" value="UBIQUITIN_1"/>
    <property type="match status" value="1"/>
</dbReference>
<dbReference type="InterPro" id="IPR026444">
    <property type="entry name" value="Secre_tail"/>
</dbReference>
<reference evidence="2 3" key="1">
    <citation type="submission" date="2016-07" db="EMBL/GenBank/DDBJ databases">
        <title>Genome of Pelobium manganitolerans.</title>
        <authorList>
            <person name="Wu S."/>
            <person name="Wang G."/>
        </authorList>
    </citation>
    <scope>NUCLEOTIDE SEQUENCE [LARGE SCALE GENOMIC DNA]</scope>
    <source>
        <strain evidence="2 3">YS-25</strain>
    </source>
</reference>
<dbReference type="OrthoDB" id="750258at2"/>
<evidence type="ECO:0000313" key="2">
    <source>
        <dbReference type="EMBL" id="RKD19027.1"/>
    </source>
</evidence>
<dbReference type="SUPFAM" id="SSF54236">
    <property type="entry name" value="Ubiquitin-like"/>
    <property type="match status" value="1"/>
</dbReference>
<protein>
    <recommendedName>
        <fullName evidence="1">Ubiquitin-like domain-containing protein</fullName>
    </recommendedName>
</protein>